<gene>
    <name evidence="2" type="ORF">HNQ92_002621</name>
</gene>
<organism evidence="2 3">
    <name type="scientific">Rhabdobacter roseus</name>
    <dbReference type="NCBI Taxonomy" id="1655419"/>
    <lineage>
        <taxon>Bacteria</taxon>
        <taxon>Pseudomonadati</taxon>
        <taxon>Bacteroidota</taxon>
        <taxon>Cytophagia</taxon>
        <taxon>Cytophagales</taxon>
        <taxon>Cytophagaceae</taxon>
        <taxon>Rhabdobacter</taxon>
    </lineage>
</organism>
<dbReference type="Proteomes" id="UP000557307">
    <property type="component" value="Unassembled WGS sequence"/>
</dbReference>
<dbReference type="EMBL" id="JACHGF010000003">
    <property type="protein sequence ID" value="MBB5284478.1"/>
    <property type="molecule type" value="Genomic_DNA"/>
</dbReference>
<reference evidence="2 3" key="1">
    <citation type="submission" date="2020-08" db="EMBL/GenBank/DDBJ databases">
        <title>Genomic Encyclopedia of Type Strains, Phase IV (KMG-IV): sequencing the most valuable type-strain genomes for metagenomic binning, comparative biology and taxonomic classification.</title>
        <authorList>
            <person name="Goeker M."/>
        </authorList>
    </citation>
    <scope>NUCLEOTIDE SEQUENCE [LARGE SCALE GENOMIC DNA]</scope>
    <source>
        <strain evidence="2 3">DSM 105074</strain>
    </source>
</reference>
<comment type="caution">
    <text evidence="2">The sequence shown here is derived from an EMBL/GenBank/DDBJ whole genome shotgun (WGS) entry which is preliminary data.</text>
</comment>
<feature type="chain" id="PRO_5032941684" evidence="1">
    <location>
        <begin position="23"/>
        <end position="50"/>
    </location>
</feature>
<proteinExistence type="predicted"/>
<accession>A0A840TWB9</accession>
<keyword evidence="1" id="KW-0732">Signal</keyword>
<dbReference type="PROSITE" id="PS51257">
    <property type="entry name" value="PROKAR_LIPOPROTEIN"/>
    <property type="match status" value="1"/>
</dbReference>
<sequence>MKVPASVLKAMAAAVIVASVTACTGEDIGPKNGKKKEEKTLASCPACGMG</sequence>
<dbReference type="AlphaFoldDB" id="A0A840TWB9"/>
<evidence type="ECO:0000256" key="1">
    <source>
        <dbReference type="SAM" id="SignalP"/>
    </source>
</evidence>
<evidence type="ECO:0000313" key="3">
    <source>
        <dbReference type="Proteomes" id="UP000557307"/>
    </source>
</evidence>
<keyword evidence="2" id="KW-0449">Lipoprotein</keyword>
<dbReference type="RefSeq" id="WP_184174412.1">
    <property type="nucleotide sequence ID" value="NZ_JACHGF010000003.1"/>
</dbReference>
<protein>
    <submittedName>
        <fullName evidence="2">Putative small lipoprotein YifL</fullName>
    </submittedName>
</protein>
<evidence type="ECO:0000313" key="2">
    <source>
        <dbReference type="EMBL" id="MBB5284478.1"/>
    </source>
</evidence>
<name>A0A840TWB9_9BACT</name>
<keyword evidence="3" id="KW-1185">Reference proteome</keyword>
<feature type="signal peptide" evidence="1">
    <location>
        <begin position="1"/>
        <end position="22"/>
    </location>
</feature>